<evidence type="ECO:0000313" key="3">
    <source>
        <dbReference type="EMBL" id="KAA0194932.1"/>
    </source>
</evidence>
<reference evidence="3" key="1">
    <citation type="submission" date="2019-05" db="EMBL/GenBank/DDBJ databases">
        <title>Annotation for the trematode Fasciolopsis buski.</title>
        <authorList>
            <person name="Choi Y.-J."/>
        </authorList>
    </citation>
    <scope>NUCLEOTIDE SEQUENCE</scope>
    <source>
        <strain evidence="3">HT</strain>
        <tissue evidence="3">Whole worm</tissue>
    </source>
</reference>
<dbReference type="OrthoDB" id="2186602at2759"/>
<evidence type="ECO:0000313" key="4">
    <source>
        <dbReference type="Proteomes" id="UP000728185"/>
    </source>
</evidence>
<dbReference type="GO" id="GO:0016593">
    <property type="term" value="C:Cdc73/Paf1 complex"/>
    <property type="evidence" value="ECO:0007669"/>
    <property type="project" value="InterPro"/>
</dbReference>
<dbReference type="InterPro" id="IPR007852">
    <property type="entry name" value="Cdc73/Parafibromin"/>
</dbReference>
<evidence type="ECO:0000256" key="1">
    <source>
        <dbReference type="SAM" id="MobiDB-lite"/>
    </source>
</evidence>
<dbReference type="Proteomes" id="UP000728185">
    <property type="component" value="Unassembled WGS sequence"/>
</dbReference>
<accession>A0A8E0RWQ4</accession>
<name>A0A8E0RWQ4_9TREM</name>
<proteinExistence type="predicted"/>
<protein>
    <submittedName>
        <fullName evidence="3">Parafibromin</fullName>
    </submittedName>
</protein>
<dbReference type="GO" id="GO:0006368">
    <property type="term" value="P:transcription elongation by RNA polymerase II"/>
    <property type="evidence" value="ECO:0007669"/>
    <property type="project" value="InterPro"/>
</dbReference>
<feature type="compositionally biased region" description="Polar residues" evidence="1">
    <location>
        <begin position="449"/>
        <end position="464"/>
    </location>
</feature>
<dbReference type="GO" id="GO:0032968">
    <property type="term" value="P:positive regulation of transcription elongation by RNA polymerase II"/>
    <property type="evidence" value="ECO:0007669"/>
    <property type="project" value="TreeGrafter"/>
</dbReference>
<comment type="caution">
    <text evidence="3">The sequence shown here is derived from an EMBL/GenBank/DDBJ whole genome shotgun (WGS) entry which is preliminary data.</text>
</comment>
<sequence length="555" mass="59954">MADVLALLRDYHVNGRTFLETDTEIIFGDFAWPKTAKTNFKVCSSGRDGAPKDYYTLESVVYLLRNIDLQHVQYVRQAANAKVPAVLLPDRKDLLAYLTGEASTAPSIDRAAPVDISLRRSVAKRQPELLAHLRRDGTDLPSAEAFTHDSEAKRARLITSNDENLDSINAQPGSKTTQIDEDSIARKQRRLASNLDALLAGRHSSLITSDQAKSSSLTEAIPIDQIEALRAKYLATQQQRIKTDDIDRMLEAPVPSTPSVVPSGDNLSSTIPGSSLLRGTRPGLHPALSGEQQSIIRIDDTASTQPYTDSSVPRAALVADEAAVRAIVARERRWRTRVSALQSQGKTFYENIVLGILRNVIPLAVGASYSRPTLGAANYTNTGSAMAISTGQPGMSVTNSAVPPHHHPQMHYSRYDQERFASGREETAGFRIDTMATYHGKALASMVTGSANPSSITENNSGAQTPGRAARAAIGGETPLPYQEPPAPRDPRGFGTGVPMTPSATPDAYRGLRSTADARLAARNKARSSRIPIIIIPAAPTSLITSDNCKEIFSK</sequence>
<feature type="domain" description="Paf1 complex subunit Cdc73 N-terminal" evidence="2">
    <location>
        <begin position="313"/>
        <end position="419"/>
    </location>
</feature>
<dbReference type="PANTHER" id="PTHR12466:SF8">
    <property type="entry name" value="PARAFIBROMIN"/>
    <property type="match status" value="1"/>
</dbReference>
<dbReference type="InterPro" id="IPR032041">
    <property type="entry name" value="Cdc73_N"/>
</dbReference>
<dbReference type="GO" id="GO:0000993">
    <property type="term" value="F:RNA polymerase II complex binding"/>
    <property type="evidence" value="ECO:0007669"/>
    <property type="project" value="TreeGrafter"/>
</dbReference>
<evidence type="ECO:0000259" key="2">
    <source>
        <dbReference type="Pfam" id="PF16050"/>
    </source>
</evidence>
<feature type="domain" description="Paf1 complex subunit Cdc73 N-terminal" evidence="2">
    <location>
        <begin position="1"/>
        <end position="248"/>
    </location>
</feature>
<feature type="region of interest" description="Disordered" evidence="1">
    <location>
        <begin position="449"/>
        <end position="470"/>
    </location>
</feature>
<gene>
    <name evidence="3" type="ORF">FBUS_05974</name>
</gene>
<dbReference type="Pfam" id="PF16050">
    <property type="entry name" value="CDC73_N"/>
    <property type="match status" value="2"/>
</dbReference>
<dbReference type="EMBL" id="LUCM01004038">
    <property type="protein sequence ID" value="KAA0194932.1"/>
    <property type="molecule type" value="Genomic_DNA"/>
</dbReference>
<organism evidence="3 4">
    <name type="scientific">Fasciolopsis buskii</name>
    <dbReference type="NCBI Taxonomy" id="27845"/>
    <lineage>
        <taxon>Eukaryota</taxon>
        <taxon>Metazoa</taxon>
        <taxon>Spiralia</taxon>
        <taxon>Lophotrochozoa</taxon>
        <taxon>Platyhelminthes</taxon>
        <taxon>Trematoda</taxon>
        <taxon>Digenea</taxon>
        <taxon>Plagiorchiida</taxon>
        <taxon>Echinostomata</taxon>
        <taxon>Echinostomatoidea</taxon>
        <taxon>Fasciolidae</taxon>
        <taxon>Fasciolopsis</taxon>
    </lineage>
</organism>
<keyword evidence="4" id="KW-1185">Reference proteome</keyword>
<dbReference type="PANTHER" id="PTHR12466">
    <property type="entry name" value="CDC73 DOMAIN PROTEIN"/>
    <property type="match status" value="1"/>
</dbReference>
<dbReference type="AlphaFoldDB" id="A0A8E0RWQ4"/>